<reference evidence="1" key="1">
    <citation type="journal article" date="2014" name="Front. Microbiol.">
        <title>High frequency of phylogenetically diverse reductive dehalogenase-homologous genes in deep subseafloor sedimentary metagenomes.</title>
        <authorList>
            <person name="Kawai M."/>
            <person name="Futagami T."/>
            <person name="Toyoda A."/>
            <person name="Takaki Y."/>
            <person name="Nishi S."/>
            <person name="Hori S."/>
            <person name="Arai W."/>
            <person name="Tsubouchi T."/>
            <person name="Morono Y."/>
            <person name="Uchiyama I."/>
            <person name="Ito T."/>
            <person name="Fujiyama A."/>
            <person name="Inagaki F."/>
            <person name="Takami H."/>
        </authorList>
    </citation>
    <scope>NUCLEOTIDE SEQUENCE</scope>
    <source>
        <strain evidence="1">Expedition CK06-06</strain>
    </source>
</reference>
<protein>
    <submittedName>
        <fullName evidence="1">Uncharacterized protein</fullName>
    </submittedName>
</protein>
<name>X1EYF0_9ZZZZ</name>
<evidence type="ECO:0000313" key="1">
    <source>
        <dbReference type="EMBL" id="GAH22189.1"/>
    </source>
</evidence>
<comment type="caution">
    <text evidence="1">The sequence shown here is derived from an EMBL/GenBank/DDBJ whole genome shotgun (WGS) entry which is preliminary data.</text>
</comment>
<sequence length="63" mass="6683">MREIIPGLSGFQLLWGGLGSSSTVYSISVFAFKNKAKTNFVDGEASYLAGYNGVIVSESNLSC</sequence>
<proteinExistence type="predicted"/>
<dbReference type="EMBL" id="BARU01001921">
    <property type="protein sequence ID" value="GAH22189.1"/>
    <property type="molecule type" value="Genomic_DNA"/>
</dbReference>
<gene>
    <name evidence="1" type="ORF">S03H2_04757</name>
</gene>
<organism evidence="1">
    <name type="scientific">marine sediment metagenome</name>
    <dbReference type="NCBI Taxonomy" id="412755"/>
    <lineage>
        <taxon>unclassified sequences</taxon>
        <taxon>metagenomes</taxon>
        <taxon>ecological metagenomes</taxon>
    </lineage>
</organism>
<dbReference type="AlphaFoldDB" id="X1EYF0"/>
<accession>X1EYF0</accession>